<accession>A0A9X2YT85</accession>
<protein>
    <submittedName>
        <fullName evidence="1">WG repeat-containing protein</fullName>
    </submittedName>
</protein>
<dbReference type="AlphaFoldDB" id="A0A9X2YT85"/>
<dbReference type="PANTHER" id="PTHR37841:SF1">
    <property type="entry name" value="DUF3298 DOMAIN-CONTAINING PROTEIN"/>
    <property type="match status" value="1"/>
</dbReference>
<dbReference type="EMBL" id="JAOZEW010000001">
    <property type="protein sequence ID" value="MCV9926239.1"/>
    <property type="molecule type" value="Genomic_DNA"/>
</dbReference>
<proteinExistence type="predicted"/>
<name>A0A9X2YT85_9FLAO</name>
<dbReference type="Proteomes" id="UP001151079">
    <property type="component" value="Unassembled WGS sequence"/>
</dbReference>
<dbReference type="PANTHER" id="PTHR37841">
    <property type="entry name" value="GLR2918 PROTEIN"/>
    <property type="match status" value="1"/>
</dbReference>
<evidence type="ECO:0000313" key="1">
    <source>
        <dbReference type="EMBL" id="MCV9926239.1"/>
    </source>
</evidence>
<keyword evidence="2" id="KW-1185">Reference proteome</keyword>
<evidence type="ECO:0000313" key="2">
    <source>
        <dbReference type="Proteomes" id="UP001151079"/>
    </source>
</evidence>
<gene>
    <name evidence="1" type="ORF">OIU83_01130</name>
</gene>
<dbReference type="RefSeq" id="WP_264204442.1">
    <property type="nucleotide sequence ID" value="NZ_JAOZEW010000001.1"/>
</dbReference>
<organism evidence="1 2">
    <name type="scientific">Flavobacterium shii</name>
    <dbReference type="NCBI Taxonomy" id="2987687"/>
    <lineage>
        <taxon>Bacteria</taxon>
        <taxon>Pseudomonadati</taxon>
        <taxon>Bacteroidota</taxon>
        <taxon>Flavobacteriia</taxon>
        <taxon>Flavobacteriales</taxon>
        <taxon>Flavobacteriaceae</taxon>
        <taxon>Flavobacterium</taxon>
    </lineage>
</organism>
<dbReference type="InterPro" id="IPR032774">
    <property type="entry name" value="WG_beta_rep"/>
</dbReference>
<dbReference type="SUPFAM" id="SSF69360">
    <property type="entry name" value="Cell wall binding repeat"/>
    <property type="match status" value="1"/>
</dbReference>
<comment type="caution">
    <text evidence="1">The sequence shown here is derived from an EMBL/GenBank/DDBJ whole genome shotgun (WGS) entry which is preliminary data.</text>
</comment>
<dbReference type="Pfam" id="PF14903">
    <property type="entry name" value="WG_beta_rep"/>
    <property type="match status" value="5"/>
</dbReference>
<reference evidence="1" key="1">
    <citation type="submission" date="2022-10" db="EMBL/GenBank/DDBJ databases">
        <title>Two novel species of Flavobacterium.</title>
        <authorList>
            <person name="Liu Q."/>
            <person name="Xin Y.-H."/>
        </authorList>
    </citation>
    <scope>NUCLEOTIDE SEQUENCE</scope>
    <source>
        <strain evidence="1">LS1R49</strain>
    </source>
</reference>
<sequence>MWKLKKNTLSDDDNFLEILLDMKYPILFLVITFYSIAFAQKEKNYLAQVRLDGKHGFINASGHEVIPLLYDDVGSWGNNFVAVNIGKYTPKVGLPVMESVGPQEIEGNNSVEPNKDKTVSIEIKDKIGKWGYCDITGVLVIPVQFTNTTFFNEGMAGVEINNKWGFINTQGKIVVQPIYDTIGYFSQGLAKVAKNGLYGYIDLKGQEVIKLQYAGANAFANGYALVFEKYASKNNNKKNIGRLINLKGETVTDAKYDLDLVFSNGLATFSLADEKSEDSFVFGLVNRKGQIVAQPIYREILDFSDGLARVMVYKRDKRYNEYNPNFGYIDTKGNEVVKTIYAKAEPFSYSKAVIARSDDKDDGDLDHALINTKGEFILGFNWRQLTLLDNNHLLASIKNKHETIMINGQGKKIMPFEDKRIVALGDGLFIITNINDEPIAFVGSDKKIAIDLSKNKNRKFVSYQFDLIRFNYLSRNYEESLNIKLGLLDLKGNVIVEPKYDEISDFMPTESIE</sequence>